<accession>A0A1X4H8V8</accession>
<proteinExistence type="predicted"/>
<name>A0A1X4H8V8_HALEZ</name>
<dbReference type="Proteomes" id="UP000193587">
    <property type="component" value="Unassembled WGS sequence"/>
</dbReference>
<reference evidence="1 2" key="1">
    <citation type="submission" date="2017-04" db="EMBL/GenBank/DDBJ databases">
        <title>MLSA of the genus Halorubrum.</title>
        <authorList>
            <person name="De La Haba R."/>
            <person name="Sanchez-Porro C."/>
            <person name="Infante-Dominguez C."/>
            <person name="Ventosa A."/>
        </authorList>
    </citation>
    <scope>NUCLEOTIDE SEQUENCE [LARGE SCALE GENOMIC DNA]</scope>
    <source>
        <strain evidence="1 2">DSM 17463</strain>
    </source>
</reference>
<protein>
    <submittedName>
        <fullName evidence="1">Uncharacterized protein</fullName>
    </submittedName>
</protein>
<dbReference type="EMBL" id="NEDJ01000017">
    <property type="protein sequence ID" value="OSP08268.1"/>
    <property type="molecule type" value="Genomic_DNA"/>
</dbReference>
<dbReference type="RefSeq" id="WP_049933208.1">
    <property type="nucleotide sequence ID" value="NZ_ATXS01000029.1"/>
</dbReference>
<organism evidence="1 2">
    <name type="scientific">Halorubrum ezzemoulense DSM 17463</name>
    <dbReference type="NCBI Taxonomy" id="1121945"/>
    <lineage>
        <taxon>Archaea</taxon>
        <taxon>Methanobacteriati</taxon>
        <taxon>Methanobacteriota</taxon>
        <taxon>Stenosarchaea group</taxon>
        <taxon>Halobacteria</taxon>
        <taxon>Halobacteriales</taxon>
        <taxon>Haloferacaceae</taxon>
        <taxon>Halorubrum</taxon>
    </lineage>
</organism>
<gene>
    <name evidence="1" type="ORF">B9H04_06810</name>
</gene>
<sequence>MEPELRGELEMAADELVTELVDLGLAETGQGPPSTEYILGMMEVILYGMIDDQLSESEMMVLDGDQVVREVRQIVYRREDDVRTELNQHDGGSINDTTTKIFDS</sequence>
<comment type="caution">
    <text evidence="1">The sequence shown here is derived from an EMBL/GenBank/DDBJ whole genome shotgun (WGS) entry which is preliminary data.</text>
</comment>
<dbReference type="AlphaFoldDB" id="A0A1X4H8V8"/>
<evidence type="ECO:0000313" key="2">
    <source>
        <dbReference type="Proteomes" id="UP000193587"/>
    </source>
</evidence>
<evidence type="ECO:0000313" key="1">
    <source>
        <dbReference type="EMBL" id="OSP08268.1"/>
    </source>
</evidence>